<feature type="domain" description="Laminin EGF-like" evidence="20">
    <location>
        <begin position="1238"/>
        <end position="1288"/>
    </location>
</feature>
<dbReference type="SUPFAM" id="SSF117281">
    <property type="entry name" value="Kelch motif"/>
    <property type="match status" value="2"/>
</dbReference>
<evidence type="ECO:0000256" key="16">
    <source>
        <dbReference type="SAM" id="Phobius"/>
    </source>
</evidence>
<evidence type="ECO:0000256" key="14">
    <source>
        <dbReference type="PROSITE-ProRule" id="PRU00460"/>
    </source>
</evidence>
<dbReference type="CDD" id="cd00041">
    <property type="entry name" value="CUB"/>
    <property type="match status" value="2"/>
</dbReference>
<dbReference type="RefSeq" id="XP_022320950.1">
    <property type="nucleotide sequence ID" value="XM_022465242.1"/>
</dbReference>
<feature type="compositionally biased region" description="Basic residues" evidence="15">
    <location>
        <begin position="2746"/>
        <end position="2757"/>
    </location>
</feature>
<proteinExistence type="predicted"/>
<dbReference type="OrthoDB" id="263283at2759"/>
<dbReference type="InterPro" id="IPR035914">
    <property type="entry name" value="Sperma_CUB_dom_sf"/>
</dbReference>
<dbReference type="SUPFAM" id="SSF49854">
    <property type="entry name" value="Spermadhesin, CUB domain"/>
    <property type="match status" value="2"/>
</dbReference>
<evidence type="ECO:0000256" key="7">
    <source>
        <dbReference type="ARBA" id="ARBA00022837"/>
    </source>
</evidence>
<evidence type="ECO:0000256" key="15">
    <source>
        <dbReference type="SAM" id="MobiDB-lite"/>
    </source>
</evidence>
<evidence type="ECO:0000256" key="4">
    <source>
        <dbReference type="ARBA" id="ARBA00022692"/>
    </source>
</evidence>
<dbReference type="Pfam" id="PF00431">
    <property type="entry name" value="CUB"/>
    <property type="match status" value="2"/>
</dbReference>
<accession>A0A8B8CZE9</accession>
<dbReference type="PROSITE" id="PS01180">
    <property type="entry name" value="CUB"/>
    <property type="match status" value="2"/>
</dbReference>
<feature type="domain" description="EGF-like" evidence="19">
    <location>
        <begin position="174"/>
        <end position="211"/>
    </location>
</feature>
<feature type="signal peptide" evidence="17">
    <location>
        <begin position="1"/>
        <end position="26"/>
    </location>
</feature>
<keyword evidence="12 14" id="KW-0424">Laminin EGF-like domain</keyword>
<dbReference type="SMART" id="SM00423">
    <property type="entry name" value="PSI"/>
    <property type="match status" value="8"/>
</dbReference>
<dbReference type="InterPro" id="IPR016201">
    <property type="entry name" value="PSI"/>
</dbReference>
<gene>
    <name evidence="22" type="primary">LOC111123125</name>
</gene>
<feature type="transmembrane region" description="Helical" evidence="16">
    <location>
        <begin position="2577"/>
        <end position="2599"/>
    </location>
</feature>
<dbReference type="PRINTS" id="PR00011">
    <property type="entry name" value="EGFLAMININ"/>
</dbReference>
<feature type="domain" description="CUB" evidence="18">
    <location>
        <begin position="1260"/>
        <end position="1418"/>
    </location>
</feature>
<dbReference type="PROSITE" id="PS01186">
    <property type="entry name" value="EGF_2"/>
    <property type="match status" value="2"/>
</dbReference>
<dbReference type="Proteomes" id="UP000694844">
    <property type="component" value="Chromosome 3"/>
</dbReference>
<evidence type="ECO:0000256" key="5">
    <source>
        <dbReference type="ARBA" id="ARBA00022729"/>
    </source>
</evidence>
<feature type="domain" description="EGF-like" evidence="19">
    <location>
        <begin position="1115"/>
        <end position="1158"/>
    </location>
</feature>
<dbReference type="Pfam" id="PF23106">
    <property type="entry name" value="EGF_Teneurin"/>
    <property type="match status" value="1"/>
</dbReference>
<evidence type="ECO:0000256" key="2">
    <source>
        <dbReference type="ARBA" id="ARBA00022441"/>
    </source>
</evidence>
<dbReference type="SMART" id="SM00179">
    <property type="entry name" value="EGF_CA"/>
    <property type="match status" value="2"/>
</dbReference>
<keyword evidence="7" id="KW-0106">Calcium</keyword>
<dbReference type="GO" id="GO:0048731">
    <property type="term" value="P:system development"/>
    <property type="evidence" value="ECO:0007669"/>
    <property type="project" value="UniProtKB-ARBA"/>
</dbReference>
<keyword evidence="6" id="KW-0677">Repeat</keyword>
<dbReference type="GO" id="GO:0048513">
    <property type="term" value="P:animal organ development"/>
    <property type="evidence" value="ECO:0007669"/>
    <property type="project" value="UniProtKB-ARBA"/>
</dbReference>
<evidence type="ECO:0000256" key="1">
    <source>
        <dbReference type="ARBA" id="ARBA00004479"/>
    </source>
</evidence>
<evidence type="ECO:0000256" key="3">
    <source>
        <dbReference type="ARBA" id="ARBA00022536"/>
    </source>
</evidence>
<dbReference type="PANTHER" id="PTHR46093">
    <property type="entry name" value="ACYL-COA-BINDING DOMAIN-CONTAINING PROTEIN 5"/>
    <property type="match status" value="1"/>
</dbReference>
<dbReference type="FunFam" id="2.10.25.10:FF:000202">
    <property type="entry name" value="Multiple epidermal growth factor-like domains 8"/>
    <property type="match status" value="1"/>
</dbReference>
<dbReference type="PANTHER" id="PTHR46093:SF16">
    <property type="entry name" value="MULTIPLE EGF-LIKE-DOMAINS 8"/>
    <property type="match status" value="1"/>
</dbReference>
<dbReference type="Gene3D" id="2.120.10.80">
    <property type="entry name" value="Kelch-type beta propeller"/>
    <property type="match status" value="4"/>
</dbReference>
<feature type="disulfide bond" evidence="13">
    <location>
        <begin position="201"/>
        <end position="210"/>
    </location>
</feature>
<dbReference type="GO" id="GO:0005509">
    <property type="term" value="F:calcium ion binding"/>
    <property type="evidence" value="ECO:0007669"/>
    <property type="project" value="InterPro"/>
</dbReference>
<keyword evidence="4 16" id="KW-0812">Transmembrane</keyword>
<dbReference type="PROSITE" id="PS50026">
    <property type="entry name" value="EGF_3"/>
    <property type="match status" value="2"/>
</dbReference>
<dbReference type="Pfam" id="PF00053">
    <property type="entry name" value="EGF_laminin"/>
    <property type="match status" value="2"/>
</dbReference>
<keyword evidence="10 13" id="KW-1015">Disulfide bond</keyword>
<feature type="disulfide bond" evidence="14">
    <location>
        <begin position="1272"/>
        <end position="1286"/>
    </location>
</feature>
<feature type="disulfide bond" evidence="14">
    <location>
        <begin position="1260"/>
        <end position="1269"/>
    </location>
</feature>
<evidence type="ECO:0000256" key="13">
    <source>
        <dbReference type="PROSITE-ProRule" id="PRU00076"/>
    </source>
</evidence>
<feature type="disulfide bond" evidence="13">
    <location>
        <begin position="182"/>
        <end position="199"/>
    </location>
</feature>
<keyword evidence="21" id="KW-1185">Reference proteome</keyword>
<dbReference type="SMART" id="SM00042">
    <property type="entry name" value="CUB"/>
    <property type="match status" value="2"/>
</dbReference>
<keyword evidence="11" id="KW-0325">Glycoprotein</keyword>
<evidence type="ECO:0000259" key="18">
    <source>
        <dbReference type="PROSITE" id="PS01180"/>
    </source>
</evidence>
<evidence type="ECO:0000256" key="10">
    <source>
        <dbReference type="ARBA" id="ARBA00023157"/>
    </source>
</evidence>
<dbReference type="InterPro" id="IPR056737">
    <property type="entry name" value="Beta-prop_ATRN-MKLN-like"/>
</dbReference>
<dbReference type="InterPro" id="IPR001881">
    <property type="entry name" value="EGF-like_Ca-bd_dom"/>
</dbReference>
<feature type="chain" id="PRO_5034418894" evidence="17">
    <location>
        <begin position="27"/>
        <end position="2757"/>
    </location>
</feature>
<dbReference type="PROSITE" id="PS00022">
    <property type="entry name" value="EGF_1"/>
    <property type="match status" value="3"/>
</dbReference>
<dbReference type="InterPro" id="IPR015915">
    <property type="entry name" value="Kelch-typ_b-propeller"/>
</dbReference>
<keyword evidence="5 17" id="KW-0732">Signal</keyword>
<dbReference type="KEGG" id="cvn:111123125"/>
<reference evidence="22" key="1">
    <citation type="submission" date="2025-08" db="UniProtKB">
        <authorList>
            <consortium name="RefSeq"/>
        </authorList>
    </citation>
    <scope>IDENTIFICATION</scope>
    <source>
        <tissue evidence="22">Whole sample</tissue>
    </source>
</reference>
<protein>
    <submittedName>
        <fullName evidence="22">Multiple epidermal growth factor-like domains protein 8 isoform X1</fullName>
    </submittedName>
</protein>
<dbReference type="Pfam" id="PF24973">
    <property type="entry name" value="EGF_LMN_ATRN"/>
    <property type="match status" value="2"/>
</dbReference>
<feature type="disulfide bond" evidence="13">
    <location>
        <begin position="178"/>
        <end position="188"/>
    </location>
</feature>
<name>A0A8B8CZE9_CRAVI</name>
<organism evidence="21 22">
    <name type="scientific">Crassostrea virginica</name>
    <name type="common">Eastern oyster</name>
    <dbReference type="NCBI Taxonomy" id="6565"/>
    <lineage>
        <taxon>Eukaryota</taxon>
        <taxon>Metazoa</taxon>
        <taxon>Spiralia</taxon>
        <taxon>Lophotrochozoa</taxon>
        <taxon>Mollusca</taxon>
        <taxon>Bivalvia</taxon>
        <taxon>Autobranchia</taxon>
        <taxon>Pteriomorphia</taxon>
        <taxon>Ostreida</taxon>
        <taxon>Ostreoidea</taxon>
        <taxon>Ostreidae</taxon>
        <taxon>Crassostrea</taxon>
    </lineage>
</organism>
<keyword evidence="8 16" id="KW-1133">Transmembrane helix</keyword>
<dbReference type="Gene3D" id="2.10.25.10">
    <property type="entry name" value="Laminin"/>
    <property type="match status" value="6"/>
</dbReference>
<dbReference type="InterPro" id="IPR000742">
    <property type="entry name" value="EGF"/>
</dbReference>
<keyword evidence="2" id="KW-0880">Kelch repeat</keyword>
<evidence type="ECO:0000256" key="17">
    <source>
        <dbReference type="SAM" id="SignalP"/>
    </source>
</evidence>
<feature type="disulfide bond" evidence="14">
    <location>
        <begin position="1211"/>
        <end position="1220"/>
    </location>
</feature>
<keyword evidence="3 13" id="KW-0245">EGF-like domain</keyword>
<evidence type="ECO:0000313" key="21">
    <source>
        <dbReference type="Proteomes" id="UP000694844"/>
    </source>
</evidence>
<dbReference type="InterPro" id="IPR002049">
    <property type="entry name" value="LE_dom"/>
</dbReference>
<evidence type="ECO:0000259" key="19">
    <source>
        <dbReference type="PROSITE" id="PS50026"/>
    </source>
</evidence>
<evidence type="ECO:0000256" key="9">
    <source>
        <dbReference type="ARBA" id="ARBA00023136"/>
    </source>
</evidence>
<dbReference type="FunFam" id="2.10.25.10:FF:000191">
    <property type="entry name" value="Multiple epidermal growth factor-like domains 8"/>
    <property type="match status" value="1"/>
</dbReference>
<dbReference type="Gene3D" id="2.60.120.290">
    <property type="entry name" value="Spermadhesin, CUB domain"/>
    <property type="match status" value="2"/>
</dbReference>
<dbReference type="GeneID" id="111123125"/>
<dbReference type="CDD" id="cd00055">
    <property type="entry name" value="EGF_Lam"/>
    <property type="match status" value="1"/>
</dbReference>
<dbReference type="PROSITE" id="PS50027">
    <property type="entry name" value="EGF_LAM_2"/>
    <property type="match status" value="2"/>
</dbReference>
<feature type="region of interest" description="Disordered" evidence="15">
    <location>
        <begin position="2736"/>
        <end position="2757"/>
    </location>
</feature>
<evidence type="ECO:0000256" key="12">
    <source>
        <dbReference type="ARBA" id="ARBA00023292"/>
    </source>
</evidence>
<evidence type="ECO:0000256" key="8">
    <source>
        <dbReference type="ARBA" id="ARBA00022989"/>
    </source>
</evidence>
<evidence type="ECO:0000259" key="20">
    <source>
        <dbReference type="PROSITE" id="PS50027"/>
    </source>
</evidence>
<comment type="caution">
    <text evidence="13">Lacks conserved residue(s) required for the propagation of feature annotation.</text>
</comment>
<feature type="domain" description="Laminin EGF-like" evidence="20">
    <location>
        <begin position="1193"/>
        <end position="1237"/>
    </location>
</feature>
<evidence type="ECO:0000256" key="11">
    <source>
        <dbReference type="ARBA" id="ARBA00023180"/>
    </source>
</evidence>
<dbReference type="InterPro" id="IPR056863">
    <property type="entry name" value="LMN_ATRN_NET-like_EGF"/>
</dbReference>
<keyword evidence="9 16" id="KW-0472">Membrane</keyword>
<dbReference type="SMART" id="SM00180">
    <property type="entry name" value="EGF_Lam"/>
    <property type="match status" value="4"/>
</dbReference>
<evidence type="ECO:0000313" key="22">
    <source>
        <dbReference type="RefSeq" id="XP_022320950.1"/>
    </source>
</evidence>
<dbReference type="InterPro" id="IPR024731">
    <property type="entry name" value="NELL2-like_EGF"/>
</dbReference>
<dbReference type="GO" id="GO:0016020">
    <property type="term" value="C:membrane"/>
    <property type="evidence" value="ECO:0007669"/>
    <property type="project" value="UniProtKB-SubCell"/>
</dbReference>
<dbReference type="InterPro" id="IPR000859">
    <property type="entry name" value="CUB_dom"/>
</dbReference>
<sequence>MALSFKGAVTSLRILFLLWYIHVKEASGLSSGCTHERLILTSKTGTITVGNSNHDGYNNFARCEWLIKAPAGNSIQLDFTRIETECSYDFVFVYDGDSYNSTKLASVSGDTLPKSFLAKSGHMLILMFSDRNYQKWGFLANYSITECPFSCNGHGVCTNNSCVCDIDYTGESCEHKWCPQNCSGHGLCIQSGDHSQWGCKCSPGYAGYACDLAMEGEEGKMNWLTISPSVESFPDRFDHSAGFVKSSECVYVFGGNSQNSVLDDFLKFCFAKSKWEVVRKIEPWPSARYDHKMIVYKDSLFVFGGVLSDGSHSDELWVYDTVSGNWSFLEFNNVSKPPGLSGHSMTLVEDVIYIIGGKADNGQYSSEIYSINASSPLSWNTEKLSGGRTSNRLLHGHSAVYHPETSSIIIYGGIAARSARYTTLSHKIFTFNVVNKFWTEIEYMGPASSHIPLQRAQHTALILGNYMIIYGGNVHIHSKEEKCYDEGIFLYHLGCHQFVNHSLVHQGTSYKSMPVKGRFGHTAVGVHGNIMVIIGGFSGYPHGDIIAYKFPGVVAPPESEVNQDKDYCMSDYSDMPYPCYDDLECIICKNRTDIKVAGCAHRTRPEMCYGGANGFATDPYHCQGICSLLKTCQACLSQGQGVKLTSVSPRRRFYQVECSWCVKNSTCQQKAVPEGSCQKPENTASGIIGWWNGLSPSWTDIDQCSAAEIPSGIQKATYYYPRNVSQPDEVEFLGKISAVLTTFPNTNHIDGNQDDIVMSVSFHGYIWPLEVPLLQGMDELTLYLESVNAETNLSLSNDSSTQNAKLVKSLRYSQKSEVQAITRNNGFPVFPSVARDFRYYFRLETRKKYETHENATVAVKWNAGIGSVKNTIPIYTEFLEMFHSDACGNYTNCLACMMDASCGWCPSSGQCARRLAGASNSSAWCGPDKDTLLITHPRECYTCPDYIDCVTCSQDPLCEWKRVKEQCHRRGRFESDTVSDPGQCREPCHLKKNCSSCVSELNECFWCETTRTCFPFNHYSSHFIHGKCQDWVDFDGKSMHFCRDCAAQANCTSCLEKFGCGWCGDFNNPKIGKCVDGGFSGPSEGSCDAVVSSYSMTTNQTFSGQTNWTYHKCLDVDECRLGLHKCHEKAECINTEGPEDSYECLCERGYIGNGTHCELTCYHSCVNGTCSGPPNYECVCNLGWTGNDCSINCGCNFHSTCRNGVGKCDKCQDFTDGEFCQKCQFGFYGNPAKGCHNCSCNQHGDYTLGICNNVTGECYCTGNTEGLVCQHCSPGHYGSPENGGKCYRACKGRQVLEQSKGSLGLQLPVTMPLNKNLHCLWIINAPYSSTDGTSFTITMDGIATQCQRNHVMVYDGVPTFISGNSTESRLLGTFCGYEENLDPIRTETSTVTIYFEIDMDDMKTHENQKGFNLTYSVNQCKGCKDGEICVDNRCEPDPNHYSARDHLQVCPGDCDTKSHGTCVCISALDTLTFPWNFLKPISKLKPGGIPGRYGHSITSCGENVDTFYIFGGYSQDHGALNDIWMYSVSSYAWTEVVPITSDHPDGRFFHQAVCSPVSKEIYVYGGVVKNSMGVYEATNEFWKFSIGPRMWTNLNVPQNYSPVAGHTMTLVKERYLVVIGGVSSYRYFSSDVYIYDTMYGDGPPWSKNSRGSLPLGLYGHSAVLDADTHLIYIHGGMAFKQSQFDISPDTYFYNMDKKQAYYVQVRGTQKPVPRVFHTAVRALEGMLVIGGMGTKGQLTQHMSLFRFKCSTWHKYQLKTKTEVYRGMINSLIASSSIRLKDRVYIVGGYNGTTYSQMVTIKPNENFCQTASNRDDCMAIEGCDFCVTESTGKCLVKTSDSDCSGGRRCDEKWLKEVDCSKYQSCQTCLSGNPYFQIQPCKWCIECGTCINSRESCDINKDCEEKSPISSPSQCLAENCDLSQCTDCLKDQGCSWANCIHQGENNIQIVDTSFSSPWRCTKNVLGNVCTNQTVCSQRCDEHKDCESCQNGSGTGAGSRGCVWSSVKQQCFDEALLPLHCMGGECGILLQRKPYKCPVRCSQFQICAECIKAPWCGWCAFAGYIGEGICMKGGLNNPTGVGSCMENDIRQSEGYRPTNSSINLWTKKSKGAPTWAYTSCPPENECINTHHDCDNESQDCTDTETSYNCTCKKGYLQESLSGKCKPHCHDKCMNGTCTRPDTCSCNFGYVGKQCEKECKCYGNSNCPNEMGLTDCLKCMNHTKGRQCNVCESRYVGDPPERKPCVSCFVHCHNHTSACVSMTDYSNETYVSMIRHNSHILDDPRLNGTKPSEAICVDCKNNTTGERCDRCREGHFRVKKDGKTLVDACLKCQCNGHSDTCKNDTGEGCQCLNNTETPACKSSADPNAEKCWEKQCSKCKEYFIGEPTKGHHCYRQMTVDKEYCFDPDTQTNCNQNPGALLKGRTVFFAVQPRYLNVDIRITIDVTLGAADVYFSSSEKTFTVNVEKDTGKHLVELDADFTAPKIIGFRSRRSIFNSTSNISHPHMTLEATNFHTYHTVQETGAIIKFRNVRSRLVVTLPLDQHDLRTSKFYLIIYGLGDGRGRGAYGNLYFRQDQPHIDLFVFFSVFFSCFFLFLALCVLLWKFKQAIDTQRSRQRQQKEMLHMASRPFARVLVLIESESYLYSSTPVPHRRTKYTKVNSRNPHHLPSLTPVESNLPPLTIHKPVFFKEPLNSFDIVPIATEPTADNMAALRTVVIQLPGDQSAPSKLCLGSGLTIQSSRTMNSGHQKSGVRQRVGHQNC</sequence>
<comment type="subcellular location">
    <subcellularLocation>
        <location evidence="1">Membrane</location>
        <topology evidence="1">Single-pass type I membrane protein</topology>
    </subcellularLocation>
</comment>
<feature type="domain" description="CUB" evidence="18">
    <location>
        <begin position="33"/>
        <end position="145"/>
    </location>
</feature>
<dbReference type="Pfam" id="PF24981">
    <property type="entry name" value="Beta-prop_ATRN-LZTR1"/>
    <property type="match status" value="2"/>
</dbReference>
<evidence type="ECO:0000256" key="6">
    <source>
        <dbReference type="ARBA" id="ARBA00022737"/>
    </source>
</evidence>
<dbReference type="SMART" id="SM00181">
    <property type="entry name" value="EGF"/>
    <property type="match status" value="9"/>
</dbReference>
<dbReference type="Pfam" id="PF12947">
    <property type="entry name" value="EGF_3"/>
    <property type="match status" value="1"/>
</dbReference>
<dbReference type="PROSITE" id="PS01248">
    <property type="entry name" value="EGF_LAM_1"/>
    <property type="match status" value="2"/>
</dbReference>
<dbReference type="SUPFAM" id="SSF57196">
    <property type="entry name" value="EGF/Laminin"/>
    <property type="match status" value="1"/>
</dbReference>